<feature type="domain" description="2EXR" evidence="1">
    <location>
        <begin position="6"/>
        <end position="86"/>
    </location>
</feature>
<evidence type="ECO:0000259" key="1">
    <source>
        <dbReference type="Pfam" id="PF20150"/>
    </source>
</evidence>
<dbReference type="Pfam" id="PF20150">
    <property type="entry name" value="2EXR"/>
    <property type="match status" value="1"/>
</dbReference>
<sequence length="332" mass="39125">MSPVTFHPFPNLPYEIRQQIWEDACFDWRGSRFGLHYIKLNKRQLLPPFNCEWQTTGRRNRSAYLWHANLWTACKESRDIAAKHWRKQGRPDVQETDKYEIVGDIVCDRLESYADGHRVTHTKGDYEPWHQIVDIRVDIFCITAELWDPLLKDWEPLYTPAKSIQEIPWQYCLGNGFSRMALEFDPSWSLMIENFTRNNCIADYPPSLQFLIRILMDHAHCPHCAHKLILIDKHSLWYGDEEITTGDNPVYVDCDYEYVQHTVSFIGPASPLSRFLRQLGGLIGRKLDRIASKSIYHGGQHFYHLYPEKLLNVIVRRDNQRPLPSIFSIKYS</sequence>
<evidence type="ECO:0000313" key="3">
    <source>
        <dbReference type="Proteomes" id="UP000574317"/>
    </source>
</evidence>
<accession>A0A8H5J3V3</accession>
<dbReference type="EMBL" id="JAAOAO010000324">
    <property type="protein sequence ID" value="KAF5547662.1"/>
    <property type="molecule type" value="Genomic_DNA"/>
</dbReference>
<dbReference type="Proteomes" id="UP000574317">
    <property type="component" value="Unassembled WGS sequence"/>
</dbReference>
<dbReference type="PANTHER" id="PTHR35910">
    <property type="entry name" value="2EXR DOMAIN-CONTAINING PROTEIN"/>
    <property type="match status" value="1"/>
</dbReference>
<proteinExistence type="predicted"/>
<name>A0A8H5J3V3_9HYPO</name>
<organism evidence="2 3">
    <name type="scientific">Fusarium napiforme</name>
    <dbReference type="NCBI Taxonomy" id="42672"/>
    <lineage>
        <taxon>Eukaryota</taxon>
        <taxon>Fungi</taxon>
        <taxon>Dikarya</taxon>
        <taxon>Ascomycota</taxon>
        <taxon>Pezizomycotina</taxon>
        <taxon>Sordariomycetes</taxon>
        <taxon>Hypocreomycetidae</taxon>
        <taxon>Hypocreales</taxon>
        <taxon>Nectriaceae</taxon>
        <taxon>Fusarium</taxon>
        <taxon>Fusarium fujikuroi species complex</taxon>
    </lineage>
</organism>
<comment type="caution">
    <text evidence="2">The sequence shown here is derived from an EMBL/GenBank/DDBJ whole genome shotgun (WGS) entry which is preliminary data.</text>
</comment>
<reference evidence="2 3" key="1">
    <citation type="submission" date="2020-05" db="EMBL/GenBank/DDBJ databases">
        <title>Identification and distribution of gene clusters putatively required for synthesis of sphingolipid metabolism inhibitors in phylogenetically diverse species of the filamentous fungus Fusarium.</title>
        <authorList>
            <person name="Kim H.-S."/>
            <person name="Busman M."/>
            <person name="Brown D.W."/>
            <person name="Divon H."/>
            <person name="Uhlig S."/>
            <person name="Proctor R.H."/>
        </authorList>
    </citation>
    <scope>NUCLEOTIDE SEQUENCE [LARGE SCALE GENOMIC DNA]</scope>
    <source>
        <strain evidence="2 3">NRRL 25196</strain>
    </source>
</reference>
<protein>
    <recommendedName>
        <fullName evidence="1">2EXR domain-containing protein</fullName>
    </recommendedName>
</protein>
<dbReference type="InterPro" id="IPR045518">
    <property type="entry name" value="2EXR"/>
</dbReference>
<dbReference type="AlphaFoldDB" id="A0A8H5J3V3"/>
<keyword evidence="3" id="KW-1185">Reference proteome</keyword>
<gene>
    <name evidence="2" type="ORF">FNAPI_8493</name>
</gene>
<evidence type="ECO:0000313" key="2">
    <source>
        <dbReference type="EMBL" id="KAF5547662.1"/>
    </source>
</evidence>
<dbReference type="PANTHER" id="PTHR35910:SF1">
    <property type="entry name" value="2EXR DOMAIN-CONTAINING PROTEIN"/>
    <property type="match status" value="1"/>
</dbReference>